<evidence type="ECO:0000256" key="1">
    <source>
        <dbReference type="ARBA" id="ARBA00022729"/>
    </source>
</evidence>
<feature type="signal peptide" evidence="2">
    <location>
        <begin position="1"/>
        <end position="19"/>
    </location>
</feature>
<evidence type="ECO:0000256" key="2">
    <source>
        <dbReference type="SAM" id="SignalP"/>
    </source>
</evidence>
<dbReference type="AlphaFoldDB" id="A0A8H7BNQ2"/>
<evidence type="ECO:0000313" key="5">
    <source>
        <dbReference type="Proteomes" id="UP000605846"/>
    </source>
</evidence>
<organism evidence="4 5">
    <name type="scientific">Apophysomyces ossiformis</name>
    <dbReference type="NCBI Taxonomy" id="679940"/>
    <lineage>
        <taxon>Eukaryota</taxon>
        <taxon>Fungi</taxon>
        <taxon>Fungi incertae sedis</taxon>
        <taxon>Mucoromycota</taxon>
        <taxon>Mucoromycotina</taxon>
        <taxon>Mucoromycetes</taxon>
        <taxon>Mucorales</taxon>
        <taxon>Mucorineae</taxon>
        <taxon>Mucoraceae</taxon>
        <taxon>Apophysomyces</taxon>
    </lineage>
</organism>
<keyword evidence="5" id="KW-1185">Reference proteome</keyword>
<protein>
    <recommendedName>
        <fullName evidence="3">Yeast cell wall synthesis Kre9/Knh1-like N-terminal domain-containing protein</fullName>
    </recommendedName>
</protein>
<sequence length="126" mass="14277">MFKFTVTSFFLTLLAVASAIVWNPTITTPTTGTKWRAGQKYTVRWNTKVDGQDIPDNVRGAIKLGYHEGNSINEHLYWDLASDFQLNKGYQTITLPKDLKTRTRYIIVLMGDSGNASKEFKIDASR</sequence>
<evidence type="ECO:0000259" key="3">
    <source>
        <dbReference type="Pfam" id="PF10342"/>
    </source>
</evidence>
<gene>
    <name evidence="4" type="ORF">EC973_002399</name>
</gene>
<dbReference type="OrthoDB" id="2339190at2759"/>
<reference evidence="4" key="1">
    <citation type="submission" date="2020-01" db="EMBL/GenBank/DDBJ databases">
        <title>Genome Sequencing of Three Apophysomyces-Like Fungal Strains Confirms a Novel Fungal Genus in the Mucoromycota with divergent Burkholderia-like Endosymbiotic Bacteria.</title>
        <authorList>
            <person name="Stajich J.E."/>
            <person name="Macias A.M."/>
            <person name="Carter-House D."/>
            <person name="Lovett B."/>
            <person name="Kasson L.R."/>
            <person name="Berry K."/>
            <person name="Grigoriev I."/>
            <person name="Chang Y."/>
            <person name="Spatafora J."/>
            <person name="Kasson M.T."/>
        </authorList>
    </citation>
    <scope>NUCLEOTIDE SEQUENCE</scope>
    <source>
        <strain evidence="4">NRRL A-21654</strain>
    </source>
</reference>
<dbReference type="Pfam" id="PF10342">
    <property type="entry name" value="Kre9_KNH"/>
    <property type="match status" value="1"/>
</dbReference>
<dbReference type="InterPro" id="IPR018466">
    <property type="entry name" value="Kre9/Knh1-like_N"/>
</dbReference>
<dbReference type="EMBL" id="JABAYA010000165">
    <property type="protein sequence ID" value="KAF7723065.1"/>
    <property type="molecule type" value="Genomic_DNA"/>
</dbReference>
<proteinExistence type="predicted"/>
<feature type="domain" description="Yeast cell wall synthesis Kre9/Knh1-like N-terminal" evidence="3">
    <location>
        <begin position="28"/>
        <end position="120"/>
    </location>
</feature>
<name>A0A8H7BNQ2_9FUNG</name>
<evidence type="ECO:0000313" key="4">
    <source>
        <dbReference type="EMBL" id="KAF7723065.1"/>
    </source>
</evidence>
<accession>A0A8H7BNQ2</accession>
<comment type="caution">
    <text evidence="4">The sequence shown here is derived from an EMBL/GenBank/DDBJ whole genome shotgun (WGS) entry which is preliminary data.</text>
</comment>
<dbReference type="Proteomes" id="UP000605846">
    <property type="component" value="Unassembled WGS sequence"/>
</dbReference>
<keyword evidence="1 2" id="KW-0732">Signal</keyword>
<feature type="chain" id="PRO_5034076934" description="Yeast cell wall synthesis Kre9/Knh1-like N-terminal domain-containing protein" evidence="2">
    <location>
        <begin position="20"/>
        <end position="126"/>
    </location>
</feature>